<dbReference type="CDD" id="cd23509">
    <property type="entry name" value="Gnk2-like"/>
    <property type="match status" value="1"/>
</dbReference>
<evidence type="ECO:0000259" key="4">
    <source>
        <dbReference type="PROSITE" id="PS51473"/>
    </source>
</evidence>
<feature type="signal peptide" evidence="3">
    <location>
        <begin position="1"/>
        <end position="22"/>
    </location>
</feature>
<proteinExistence type="predicted"/>
<feature type="domain" description="Gnk2-homologous" evidence="4">
    <location>
        <begin position="25"/>
        <end position="128"/>
    </location>
</feature>
<evidence type="ECO:0000313" key="6">
    <source>
        <dbReference type="Proteomes" id="UP001642360"/>
    </source>
</evidence>
<feature type="chain" id="PRO_5044859936" description="Gnk2-homologous domain-containing protein" evidence="3">
    <location>
        <begin position="23"/>
        <end position="172"/>
    </location>
</feature>
<evidence type="ECO:0000313" key="5">
    <source>
        <dbReference type="EMBL" id="CAK9185757.1"/>
    </source>
</evidence>
<keyword evidence="1 3" id="KW-0732">Signal</keyword>
<dbReference type="Pfam" id="PF01657">
    <property type="entry name" value="Stress-antifung"/>
    <property type="match status" value="1"/>
</dbReference>
<dbReference type="EMBL" id="CAUOFW020009424">
    <property type="protein sequence ID" value="CAK9185757.1"/>
    <property type="molecule type" value="Genomic_DNA"/>
</dbReference>
<evidence type="ECO:0000256" key="3">
    <source>
        <dbReference type="SAM" id="SignalP"/>
    </source>
</evidence>
<protein>
    <recommendedName>
        <fullName evidence="4">Gnk2-homologous domain-containing protein</fullName>
    </recommendedName>
</protein>
<dbReference type="Proteomes" id="UP001642360">
    <property type="component" value="Unassembled WGS sequence"/>
</dbReference>
<dbReference type="PANTHER" id="PTHR32099:SF42">
    <property type="entry name" value="CYSTEINE-RICH RECEPTOR-LIKE PROTEIN KINASE 9-RELATED"/>
    <property type="match status" value="1"/>
</dbReference>
<keyword evidence="6" id="KW-1185">Reference proteome</keyword>
<dbReference type="PROSITE" id="PS51473">
    <property type="entry name" value="GNK2"/>
    <property type="match status" value="1"/>
</dbReference>
<dbReference type="PANTHER" id="PTHR32099">
    <property type="entry name" value="CYSTEINE-RICH REPEAT SECRETORY PROTEIN"/>
    <property type="match status" value="1"/>
</dbReference>
<dbReference type="InterPro" id="IPR038408">
    <property type="entry name" value="GNK2_sf"/>
</dbReference>
<evidence type="ECO:0000256" key="2">
    <source>
        <dbReference type="ARBA" id="ARBA00022737"/>
    </source>
</evidence>
<dbReference type="Gene3D" id="3.30.430.20">
    <property type="entry name" value="Gnk2 domain, C-X8-C-X2-C motif"/>
    <property type="match status" value="1"/>
</dbReference>
<comment type="caution">
    <text evidence="5">The sequence shown here is derived from an EMBL/GenBank/DDBJ whole genome shotgun (WGS) entry which is preliminary data.</text>
</comment>
<sequence>MPSSKALVVVTSLWLLILNIEAAPSFVYRTCINTTTYTPNSTFQSNLNLLLSVLSSNSTQKWFYNASVGDDVSSTAYGLFLCRGDVTIEVCNDCVVSAGKDIVQRCPREKVAYIWYDECMLRYNNDELPREYQWDGNDVTEPNRFAQVLGGIMDGLATQASSDQPLDDQNVT</sequence>
<evidence type="ECO:0000256" key="1">
    <source>
        <dbReference type="ARBA" id="ARBA00022729"/>
    </source>
</evidence>
<dbReference type="AlphaFoldDB" id="A0ABC8UXT3"/>
<gene>
    <name evidence="5" type="ORF">ILEXP_LOCUS56180</name>
</gene>
<reference evidence="5 6" key="1">
    <citation type="submission" date="2024-02" db="EMBL/GenBank/DDBJ databases">
        <authorList>
            <person name="Vignale AGUSTIN F."/>
            <person name="Sosa J E."/>
            <person name="Modenutti C."/>
        </authorList>
    </citation>
    <scope>NUCLEOTIDE SEQUENCE [LARGE SCALE GENOMIC DNA]</scope>
</reference>
<name>A0ABC8UXT3_9AQUA</name>
<organism evidence="5 6">
    <name type="scientific">Ilex paraguariensis</name>
    <name type="common">yerba mate</name>
    <dbReference type="NCBI Taxonomy" id="185542"/>
    <lineage>
        <taxon>Eukaryota</taxon>
        <taxon>Viridiplantae</taxon>
        <taxon>Streptophyta</taxon>
        <taxon>Embryophyta</taxon>
        <taxon>Tracheophyta</taxon>
        <taxon>Spermatophyta</taxon>
        <taxon>Magnoliopsida</taxon>
        <taxon>eudicotyledons</taxon>
        <taxon>Gunneridae</taxon>
        <taxon>Pentapetalae</taxon>
        <taxon>asterids</taxon>
        <taxon>campanulids</taxon>
        <taxon>Aquifoliales</taxon>
        <taxon>Aquifoliaceae</taxon>
        <taxon>Ilex</taxon>
    </lineage>
</organism>
<accession>A0ABC8UXT3</accession>
<feature type="non-terminal residue" evidence="5">
    <location>
        <position position="172"/>
    </location>
</feature>
<dbReference type="InterPro" id="IPR002902">
    <property type="entry name" value="GNK2"/>
</dbReference>
<dbReference type="FunFam" id="3.30.430.20:FF:000003">
    <property type="entry name" value="Cysteine-rich RLK (RECEPTOR-like protein kinase) 10"/>
    <property type="match status" value="1"/>
</dbReference>
<keyword evidence="2" id="KW-0677">Repeat</keyword>